<keyword evidence="10" id="KW-0645">Protease</keyword>
<dbReference type="RefSeq" id="WP_104847608.1">
    <property type="nucleotide sequence ID" value="NZ_PKOZ01000001.1"/>
</dbReference>
<comment type="subcellular location">
    <subcellularLocation>
        <location evidence="1">Membrane</location>
        <topology evidence="1">Multi-pass membrane protein</topology>
    </subcellularLocation>
</comment>
<gene>
    <name evidence="10" type="ORF">CYL18_01015</name>
</gene>
<evidence type="ECO:0000256" key="4">
    <source>
        <dbReference type="ARBA" id="ARBA00022801"/>
    </source>
</evidence>
<feature type="transmembrane region" description="Helical" evidence="8">
    <location>
        <begin position="291"/>
        <end position="309"/>
    </location>
</feature>
<keyword evidence="3 8" id="KW-0812">Transmembrane</keyword>
<feature type="transmembrane region" description="Helical" evidence="8">
    <location>
        <begin position="346"/>
        <end position="364"/>
    </location>
</feature>
<feature type="transmembrane region" description="Helical" evidence="8">
    <location>
        <begin position="265"/>
        <end position="285"/>
    </location>
</feature>
<feature type="transmembrane region" description="Helical" evidence="8">
    <location>
        <begin position="371"/>
        <end position="389"/>
    </location>
</feature>
<dbReference type="InterPro" id="IPR022764">
    <property type="entry name" value="Peptidase_S54_rhomboid_dom"/>
</dbReference>
<protein>
    <submittedName>
        <fullName evidence="10">Rhomboid family intramembrane serine protease</fullName>
    </submittedName>
</protein>
<evidence type="ECO:0000313" key="10">
    <source>
        <dbReference type="EMBL" id="PQD96511.1"/>
    </source>
</evidence>
<feature type="transmembrane region" description="Helical" evidence="8">
    <location>
        <begin position="321"/>
        <end position="340"/>
    </location>
</feature>
<name>A0A2S7N355_9BACI</name>
<dbReference type="AlphaFoldDB" id="A0A2S7N355"/>
<sequence length="513" mass="58313">MSFKEEYIFWSFINQLIKQYGYRFVSASEDQTEIWLASDVLKDTDIIRLKLGDLGWANNLKKDQHMAIRNGEKVRRFLGKKAATVKTIYISAYAPVDDYSEATKRYEEPEFRRVQAESLVFQTSALQESMDNLDRFLPYALEGLNKDSELIKEEEIQHLKQSSLSASYQKVKRDEAVFQQGKPILTYMLMAFQVIIFFILEMNGGSTNTQTLIEFGAKYNPLILTGDWWRFFTPIFLHIGFTHLALNTLSLYFVGIIVERIYGSARFFVIYFFSGFAGTLLSFLLVPNISAGASGAIFGLLGALLYFGVTYPNLFFRTMGWNVIVILLINLVITFSAAAIDSAGHIGGLVGGFLAAAIVGLPKVRKLAWQLVSMVVTIAVTAGLLFYGYSAEANGSYETDMGLAQEYISQEKYDKAYEAVEEYLDGDNYPEAYFFAGYLEFREGNLDQAEKHFLAAIDQRTEFPEAYYDLGLIYWQRNELDLAADYLKKAIEQDPDNENFKKVLEEINQSRPS</sequence>
<feature type="transmembrane region" description="Helical" evidence="8">
    <location>
        <begin position="235"/>
        <end position="258"/>
    </location>
</feature>
<reference evidence="10 11" key="1">
    <citation type="submission" date="2017-12" db="EMBL/GenBank/DDBJ databases">
        <title>Taxonomic description and draft genome of Pradoshia cofamensis Gen. nov., sp. nov., a thermotolerant bacillale isolated from anterior gut of earthworm Eisenia fetida.</title>
        <authorList>
            <person name="Saha T."/>
            <person name="Chakraborty R."/>
        </authorList>
    </citation>
    <scope>NUCLEOTIDE SEQUENCE [LARGE SCALE GENOMIC DNA]</scope>
    <source>
        <strain evidence="10 11">EAG3</strain>
    </source>
</reference>
<keyword evidence="6 8" id="KW-0472">Membrane</keyword>
<keyword evidence="11" id="KW-1185">Reference proteome</keyword>
<evidence type="ECO:0000256" key="7">
    <source>
        <dbReference type="PROSITE-ProRule" id="PRU00339"/>
    </source>
</evidence>
<dbReference type="InterPro" id="IPR019734">
    <property type="entry name" value="TPR_rpt"/>
</dbReference>
<evidence type="ECO:0000256" key="2">
    <source>
        <dbReference type="ARBA" id="ARBA00009045"/>
    </source>
</evidence>
<dbReference type="PANTHER" id="PTHR43731:SF14">
    <property type="entry name" value="PRESENILIN-ASSOCIATED RHOMBOID-LIKE PROTEIN, MITOCHONDRIAL"/>
    <property type="match status" value="1"/>
</dbReference>
<evidence type="ECO:0000256" key="6">
    <source>
        <dbReference type="ARBA" id="ARBA00023136"/>
    </source>
</evidence>
<dbReference type="Gene3D" id="1.25.40.10">
    <property type="entry name" value="Tetratricopeptide repeat domain"/>
    <property type="match status" value="1"/>
</dbReference>
<dbReference type="InterPro" id="IPR011990">
    <property type="entry name" value="TPR-like_helical_dom_sf"/>
</dbReference>
<comment type="caution">
    <text evidence="10">The sequence shown here is derived from an EMBL/GenBank/DDBJ whole genome shotgun (WGS) entry which is preliminary data.</text>
</comment>
<keyword evidence="4" id="KW-0378">Hydrolase</keyword>
<evidence type="ECO:0000256" key="8">
    <source>
        <dbReference type="SAM" id="Phobius"/>
    </source>
</evidence>
<proteinExistence type="inferred from homology"/>
<accession>A0A2S7N355</accession>
<dbReference type="Proteomes" id="UP000239663">
    <property type="component" value="Unassembled WGS sequence"/>
</dbReference>
<dbReference type="Gene3D" id="1.20.1540.10">
    <property type="entry name" value="Rhomboid-like"/>
    <property type="match status" value="1"/>
</dbReference>
<keyword evidence="7" id="KW-0802">TPR repeat</keyword>
<feature type="transmembrane region" description="Helical" evidence="8">
    <location>
        <begin position="184"/>
        <end position="200"/>
    </location>
</feature>
<dbReference type="Pfam" id="PF13432">
    <property type="entry name" value="TPR_16"/>
    <property type="match status" value="1"/>
</dbReference>
<evidence type="ECO:0000256" key="1">
    <source>
        <dbReference type="ARBA" id="ARBA00004141"/>
    </source>
</evidence>
<dbReference type="PROSITE" id="PS50005">
    <property type="entry name" value="TPR"/>
    <property type="match status" value="1"/>
</dbReference>
<dbReference type="InterPro" id="IPR050925">
    <property type="entry name" value="Rhomboid_protease_S54"/>
</dbReference>
<feature type="repeat" description="TPR" evidence="7">
    <location>
        <begin position="464"/>
        <end position="497"/>
    </location>
</feature>
<evidence type="ECO:0000313" key="11">
    <source>
        <dbReference type="Proteomes" id="UP000239663"/>
    </source>
</evidence>
<dbReference type="InterPro" id="IPR035952">
    <property type="entry name" value="Rhomboid-like_sf"/>
</dbReference>
<dbReference type="GO" id="GO:0016020">
    <property type="term" value="C:membrane"/>
    <property type="evidence" value="ECO:0007669"/>
    <property type="project" value="UniProtKB-SubCell"/>
</dbReference>
<keyword evidence="5 8" id="KW-1133">Transmembrane helix</keyword>
<dbReference type="OrthoDB" id="9813074at2"/>
<comment type="similarity">
    <text evidence="2">Belongs to the peptidase S54 family.</text>
</comment>
<evidence type="ECO:0000256" key="5">
    <source>
        <dbReference type="ARBA" id="ARBA00022989"/>
    </source>
</evidence>
<dbReference type="EMBL" id="PKOZ01000001">
    <property type="protein sequence ID" value="PQD96511.1"/>
    <property type="molecule type" value="Genomic_DNA"/>
</dbReference>
<dbReference type="SUPFAM" id="SSF48452">
    <property type="entry name" value="TPR-like"/>
    <property type="match status" value="1"/>
</dbReference>
<dbReference type="Pfam" id="PF01694">
    <property type="entry name" value="Rhomboid"/>
    <property type="match status" value="1"/>
</dbReference>
<dbReference type="SMART" id="SM00028">
    <property type="entry name" value="TPR"/>
    <property type="match status" value="2"/>
</dbReference>
<dbReference type="GO" id="GO:0004252">
    <property type="term" value="F:serine-type endopeptidase activity"/>
    <property type="evidence" value="ECO:0007669"/>
    <property type="project" value="InterPro"/>
</dbReference>
<feature type="domain" description="Peptidase S54 rhomboid" evidence="9">
    <location>
        <begin position="226"/>
        <end position="359"/>
    </location>
</feature>
<organism evidence="10 11">
    <name type="scientific">Pradoshia eiseniae</name>
    <dbReference type="NCBI Taxonomy" id="2064768"/>
    <lineage>
        <taxon>Bacteria</taxon>
        <taxon>Bacillati</taxon>
        <taxon>Bacillota</taxon>
        <taxon>Bacilli</taxon>
        <taxon>Bacillales</taxon>
        <taxon>Bacillaceae</taxon>
        <taxon>Pradoshia</taxon>
    </lineage>
</organism>
<dbReference type="PANTHER" id="PTHR43731">
    <property type="entry name" value="RHOMBOID PROTEASE"/>
    <property type="match status" value="1"/>
</dbReference>
<dbReference type="SUPFAM" id="SSF144091">
    <property type="entry name" value="Rhomboid-like"/>
    <property type="match status" value="1"/>
</dbReference>
<dbReference type="GO" id="GO:0006508">
    <property type="term" value="P:proteolysis"/>
    <property type="evidence" value="ECO:0007669"/>
    <property type="project" value="UniProtKB-KW"/>
</dbReference>
<dbReference type="PROSITE" id="PS50293">
    <property type="entry name" value="TPR_REGION"/>
    <property type="match status" value="1"/>
</dbReference>
<evidence type="ECO:0000259" key="9">
    <source>
        <dbReference type="Pfam" id="PF01694"/>
    </source>
</evidence>
<evidence type="ECO:0000256" key="3">
    <source>
        <dbReference type="ARBA" id="ARBA00022692"/>
    </source>
</evidence>